<sequence>MYACPPRDGVSNFLINTSSSTIMTSPDYIIVGGGTSGLVVANRLSEDPNVQVLVLEAGDDLTADPRVNIPAFWTALLGSDADWQYHSTPQPGLKDRSVKIPLGKAIGGSSSLNGQAFIAPAQDDIDAWEKLGNVGWDWASLVPYYKKSYTLLPPKDQATFDHLGIDWINDEYKGTSGPVKVSFPGVLENPLCKAWIDAFRDLNKITTGDPFSGNSIGGYSHLGTIDPETKTRSYAGSAYALPALGRPNFKIITGAKAHKILVKEAADGVVATGVQAEVNGEIKTFTAAKEVIIASGTFNTPKLLELSGIGGKEILEKHGIPVTVDLPAVGENLQDHVMTGVSYEVVDGVITGDALMRQEPEALALAQELYEKHRAGPFTVGGTQSHAFMPSPDSTKELLDKYPPTPENKDYYNAVRSILEKPDATSAACFLFQVQANLHEGGKSFVGSSLMPENFVSLGCFQSHPLSRGATHISSADVNAVPDIDPRYFSHPADLEILARHVQALEDLRQTEALGAFIKPDGKRNHPDSFHIGTLEGAKKYVLDTASTTFHACGTAAMLPKEKGGVVDTNLVVYGTKNLRVVDASIFPLIPRGNIMSSVYAVAEKAADVIKGI</sequence>
<accession>A0A3M2SAH7</accession>
<name>A0A3M2SAH7_9HYPO</name>
<keyword evidence="3" id="KW-0285">Flavoprotein</keyword>
<feature type="domain" description="Glucose-methanol-choline oxidoreductase N-terminal" evidence="4">
    <location>
        <begin position="103"/>
        <end position="126"/>
    </location>
</feature>
<dbReference type="STRING" id="2010991.A0A3M2SAH7"/>
<comment type="caution">
    <text evidence="6">The sequence shown here is derived from an EMBL/GenBank/DDBJ whole genome shotgun (WGS) entry which is preliminary data.</text>
</comment>
<comment type="similarity">
    <text evidence="1 3">Belongs to the GMC oxidoreductase family.</text>
</comment>
<dbReference type="AlphaFoldDB" id="A0A3M2SAH7"/>
<dbReference type="Pfam" id="PF00732">
    <property type="entry name" value="GMC_oxred_N"/>
    <property type="match status" value="1"/>
</dbReference>
<evidence type="ECO:0000313" key="7">
    <source>
        <dbReference type="Proteomes" id="UP000277212"/>
    </source>
</evidence>
<dbReference type="InterPro" id="IPR000172">
    <property type="entry name" value="GMC_OxRdtase_N"/>
</dbReference>
<proteinExistence type="inferred from homology"/>
<evidence type="ECO:0000256" key="1">
    <source>
        <dbReference type="ARBA" id="ARBA00010790"/>
    </source>
</evidence>
<dbReference type="PROSITE" id="PS00624">
    <property type="entry name" value="GMC_OXRED_2"/>
    <property type="match status" value="1"/>
</dbReference>
<dbReference type="OrthoDB" id="269227at2759"/>
<keyword evidence="7" id="KW-1185">Reference proteome</keyword>
<dbReference type="PANTHER" id="PTHR11552:SF210">
    <property type="entry name" value="GLUCOSE-METHANOL-CHOLINE OXIDOREDUCTASE N-TERMINAL DOMAIN-CONTAINING PROTEIN-RELATED"/>
    <property type="match status" value="1"/>
</dbReference>
<organism evidence="6 7">
    <name type="scientific">Fusarium kuroshium</name>
    <dbReference type="NCBI Taxonomy" id="2010991"/>
    <lineage>
        <taxon>Eukaryota</taxon>
        <taxon>Fungi</taxon>
        <taxon>Dikarya</taxon>
        <taxon>Ascomycota</taxon>
        <taxon>Pezizomycotina</taxon>
        <taxon>Sordariomycetes</taxon>
        <taxon>Hypocreomycetidae</taxon>
        <taxon>Hypocreales</taxon>
        <taxon>Nectriaceae</taxon>
        <taxon>Fusarium</taxon>
        <taxon>Fusarium solani species complex</taxon>
    </lineage>
</organism>
<evidence type="ECO:0000259" key="5">
    <source>
        <dbReference type="PROSITE" id="PS00624"/>
    </source>
</evidence>
<dbReference type="PANTHER" id="PTHR11552">
    <property type="entry name" value="GLUCOSE-METHANOL-CHOLINE GMC OXIDOREDUCTASE"/>
    <property type="match status" value="1"/>
</dbReference>
<dbReference type="SUPFAM" id="SSF54373">
    <property type="entry name" value="FAD-linked reductases, C-terminal domain"/>
    <property type="match status" value="1"/>
</dbReference>
<gene>
    <name evidence="6" type="ORF">CDV36_005803</name>
</gene>
<feature type="binding site" evidence="2">
    <location>
        <begin position="35"/>
        <end position="36"/>
    </location>
    <ligand>
        <name>FAD</name>
        <dbReference type="ChEBI" id="CHEBI:57692"/>
    </ligand>
</feature>
<dbReference type="EMBL" id="NKUJ01000083">
    <property type="protein sequence ID" value="RMJ14551.1"/>
    <property type="molecule type" value="Genomic_DNA"/>
</dbReference>
<keyword evidence="2 3" id="KW-0274">FAD</keyword>
<feature type="domain" description="Glucose-methanol-choline oxidoreductase N-terminal" evidence="5">
    <location>
        <begin position="296"/>
        <end position="310"/>
    </location>
</feature>
<dbReference type="SUPFAM" id="SSF51905">
    <property type="entry name" value="FAD/NAD(P)-binding domain"/>
    <property type="match status" value="1"/>
</dbReference>
<reference evidence="6 7" key="1">
    <citation type="submission" date="2017-06" db="EMBL/GenBank/DDBJ databases">
        <title>Comparative genomic analysis of Ambrosia Fusariam Clade fungi.</title>
        <authorList>
            <person name="Stajich J.E."/>
            <person name="Carrillo J."/>
            <person name="Kijimoto T."/>
            <person name="Eskalen A."/>
            <person name="O'Donnell K."/>
            <person name="Kasson M."/>
        </authorList>
    </citation>
    <scope>NUCLEOTIDE SEQUENCE [LARGE SCALE GENOMIC DNA]</scope>
    <source>
        <strain evidence="6">UCR3666</strain>
    </source>
</reference>
<dbReference type="Pfam" id="PF05199">
    <property type="entry name" value="GMC_oxred_C"/>
    <property type="match status" value="1"/>
</dbReference>
<dbReference type="InterPro" id="IPR012132">
    <property type="entry name" value="GMC_OxRdtase"/>
</dbReference>
<dbReference type="InterPro" id="IPR036188">
    <property type="entry name" value="FAD/NAD-bd_sf"/>
</dbReference>
<evidence type="ECO:0000313" key="6">
    <source>
        <dbReference type="EMBL" id="RMJ14551.1"/>
    </source>
</evidence>
<dbReference type="Gene3D" id="3.30.560.10">
    <property type="entry name" value="Glucose Oxidase, domain 3"/>
    <property type="match status" value="1"/>
</dbReference>
<evidence type="ECO:0000259" key="4">
    <source>
        <dbReference type="PROSITE" id="PS00623"/>
    </source>
</evidence>
<comment type="cofactor">
    <cofactor evidence="2">
        <name>FAD</name>
        <dbReference type="ChEBI" id="CHEBI:57692"/>
    </cofactor>
</comment>
<dbReference type="Proteomes" id="UP000277212">
    <property type="component" value="Unassembled WGS sequence"/>
</dbReference>
<dbReference type="GO" id="GO:0050660">
    <property type="term" value="F:flavin adenine dinucleotide binding"/>
    <property type="evidence" value="ECO:0007669"/>
    <property type="project" value="InterPro"/>
</dbReference>
<evidence type="ECO:0000256" key="2">
    <source>
        <dbReference type="PIRSR" id="PIRSR000137-2"/>
    </source>
</evidence>
<evidence type="ECO:0000256" key="3">
    <source>
        <dbReference type="RuleBase" id="RU003968"/>
    </source>
</evidence>
<dbReference type="PROSITE" id="PS00623">
    <property type="entry name" value="GMC_OXRED_1"/>
    <property type="match status" value="1"/>
</dbReference>
<dbReference type="GO" id="GO:0016614">
    <property type="term" value="F:oxidoreductase activity, acting on CH-OH group of donors"/>
    <property type="evidence" value="ECO:0007669"/>
    <property type="project" value="InterPro"/>
</dbReference>
<dbReference type="Gene3D" id="3.50.50.60">
    <property type="entry name" value="FAD/NAD(P)-binding domain"/>
    <property type="match status" value="1"/>
</dbReference>
<protein>
    <recommendedName>
        <fullName evidence="4 5">Glucose-methanol-choline oxidoreductase N-terminal domain-containing protein</fullName>
    </recommendedName>
</protein>
<dbReference type="InterPro" id="IPR007867">
    <property type="entry name" value="GMC_OxRtase_C"/>
</dbReference>
<dbReference type="PIRSF" id="PIRSF000137">
    <property type="entry name" value="Alcohol_oxidase"/>
    <property type="match status" value="1"/>
</dbReference>